<accession>A0ABU5IFB2</accession>
<evidence type="ECO:0008006" key="4">
    <source>
        <dbReference type="Google" id="ProtNLM"/>
    </source>
</evidence>
<feature type="chain" id="PRO_5046826399" description="Outer membrane protein beta-barrel domain-containing protein" evidence="1">
    <location>
        <begin position="22"/>
        <end position="192"/>
    </location>
</feature>
<dbReference type="Proteomes" id="UP001293718">
    <property type="component" value="Unassembled WGS sequence"/>
</dbReference>
<name>A0ABU5IFB2_9BURK</name>
<dbReference type="EMBL" id="JAXOJX010000022">
    <property type="protein sequence ID" value="MDZ5457812.1"/>
    <property type="molecule type" value="Genomic_DNA"/>
</dbReference>
<sequence>MKAIRDLAVLCMALGSMAAQADGGLRVAPEQAPWPRWQARIGLDQAAAPWRGDLAPTGNGLRSMKLLGDVYLSGPGFGAGQVVGGLRATGGLLLGSRSPLLGASPNGNPLSLSVTQSLLTPGRGEDASEVPPVGYLGIGYSSLSLRGGWGFSADLGVMTGSGLRPPETRNLDDAVRELRLRPVLQLGVSYAF</sequence>
<evidence type="ECO:0000313" key="2">
    <source>
        <dbReference type="EMBL" id="MDZ5457812.1"/>
    </source>
</evidence>
<reference evidence="2 3" key="1">
    <citation type="submission" date="2023-11" db="EMBL/GenBank/DDBJ databases">
        <title>Draft genome of Azohydromonas lata strain H1 (DSM1123), a polyhydroxyalkanoate producer.</title>
        <authorList>
            <person name="Traversa D."/>
            <person name="D'Addabbo P."/>
            <person name="Pazzani C."/>
            <person name="Manzari C."/>
            <person name="Chiara M."/>
            <person name="Scrascia M."/>
        </authorList>
    </citation>
    <scope>NUCLEOTIDE SEQUENCE [LARGE SCALE GENOMIC DNA]</scope>
    <source>
        <strain evidence="2 3">H1</strain>
    </source>
</reference>
<organism evidence="2 3">
    <name type="scientific">Azohydromonas lata</name>
    <dbReference type="NCBI Taxonomy" id="45677"/>
    <lineage>
        <taxon>Bacteria</taxon>
        <taxon>Pseudomonadati</taxon>
        <taxon>Pseudomonadota</taxon>
        <taxon>Betaproteobacteria</taxon>
        <taxon>Burkholderiales</taxon>
        <taxon>Sphaerotilaceae</taxon>
        <taxon>Azohydromonas</taxon>
    </lineage>
</organism>
<proteinExistence type="predicted"/>
<gene>
    <name evidence="2" type="ORF">SM757_14630</name>
</gene>
<keyword evidence="1" id="KW-0732">Signal</keyword>
<dbReference type="Gene3D" id="2.40.160.170">
    <property type="match status" value="1"/>
</dbReference>
<protein>
    <recommendedName>
        <fullName evidence="4">Outer membrane protein beta-barrel domain-containing protein</fullName>
    </recommendedName>
</protein>
<evidence type="ECO:0000313" key="3">
    <source>
        <dbReference type="Proteomes" id="UP001293718"/>
    </source>
</evidence>
<comment type="caution">
    <text evidence="2">The sequence shown here is derived from an EMBL/GenBank/DDBJ whole genome shotgun (WGS) entry which is preliminary data.</text>
</comment>
<keyword evidence="3" id="KW-1185">Reference proteome</keyword>
<dbReference type="RefSeq" id="WP_066336999.1">
    <property type="nucleotide sequence ID" value="NZ_JAXOJX010000022.1"/>
</dbReference>
<evidence type="ECO:0000256" key="1">
    <source>
        <dbReference type="SAM" id="SignalP"/>
    </source>
</evidence>
<feature type="signal peptide" evidence="1">
    <location>
        <begin position="1"/>
        <end position="21"/>
    </location>
</feature>